<dbReference type="Gene3D" id="3.30.70.20">
    <property type="match status" value="1"/>
</dbReference>
<name>A0A4V3TV85_9ENTE</name>
<gene>
    <name evidence="2" type="ORF">ESZ54_02830</name>
</gene>
<dbReference type="AlphaFoldDB" id="A0A4V3TV85"/>
<proteinExistence type="predicted"/>
<accession>A0A4V3TV85</accession>
<evidence type="ECO:0000313" key="2">
    <source>
        <dbReference type="EMBL" id="THB61849.1"/>
    </source>
</evidence>
<feature type="domain" description="Divergent 4Fe-4S mono-cluster" evidence="1">
    <location>
        <begin position="22"/>
        <end position="85"/>
    </location>
</feature>
<dbReference type="Proteomes" id="UP000310506">
    <property type="component" value="Unassembled WGS sequence"/>
</dbReference>
<evidence type="ECO:0000313" key="3">
    <source>
        <dbReference type="Proteomes" id="UP000310506"/>
    </source>
</evidence>
<dbReference type="OrthoDB" id="9793389at2"/>
<dbReference type="RefSeq" id="WP_136136168.1">
    <property type="nucleotide sequence ID" value="NZ_SDGV01000006.1"/>
</dbReference>
<protein>
    <recommendedName>
        <fullName evidence="1">Divergent 4Fe-4S mono-cluster domain-containing protein</fullName>
    </recommendedName>
</protein>
<dbReference type="InterPro" id="IPR010693">
    <property type="entry name" value="Divergent_4Fe-4S_mono-cluster"/>
</dbReference>
<sequence>MTNINEATVSEEELLAEGYRKYAGQTIDIFYNKDMCEHVGNCVRGNAEVFEVGRRPWILPDNGPSEHVSEVINTCPTGALKFIRKDR</sequence>
<evidence type="ECO:0000259" key="1">
    <source>
        <dbReference type="Pfam" id="PF06902"/>
    </source>
</evidence>
<keyword evidence="3" id="KW-1185">Reference proteome</keyword>
<dbReference type="Pfam" id="PF06902">
    <property type="entry name" value="Fer4_19"/>
    <property type="match status" value="1"/>
</dbReference>
<organism evidence="2 3">
    <name type="scientific">Vagococcus silagei</name>
    <dbReference type="NCBI Taxonomy" id="2508885"/>
    <lineage>
        <taxon>Bacteria</taxon>
        <taxon>Bacillati</taxon>
        <taxon>Bacillota</taxon>
        <taxon>Bacilli</taxon>
        <taxon>Lactobacillales</taxon>
        <taxon>Enterococcaceae</taxon>
        <taxon>Vagococcus</taxon>
    </lineage>
</organism>
<dbReference type="EMBL" id="SDGV01000006">
    <property type="protein sequence ID" value="THB61849.1"/>
    <property type="molecule type" value="Genomic_DNA"/>
</dbReference>
<reference evidence="2 3" key="1">
    <citation type="submission" date="2019-01" db="EMBL/GenBank/DDBJ databases">
        <title>Vagococcus silagei sp. nov. isolated from brewer's grain.</title>
        <authorList>
            <person name="Guu J.-R."/>
        </authorList>
    </citation>
    <scope>NUCLEOTIDE SEQUENCE [LARGE SCALE GENOMIC DNA]</scope>
    <source>
        <strain evidence="2 3">2B-2</strain>
    </source>
</reference>
<comment type="caution">
    <text evidence="2">The sequence shown here is derived from an EMBL/GenBank/DDBJ whole genome shotgun (WGS) entry which is preliminary data.</text>
</comment>